<accession>A0A9N9LHF3</accession>
<reference evidence="5" key="1">
    <citation type="submission" date="2021-07" db="EMBL/GenBank/DDBJ databases">
        <authorList>
            <person name="Durling M."/>
        </authorList>
    </citation>
    <scope>NUCLEOTIDE SEQUENCE</scope>
</reference>
<dbReference type="Proteomes" id="UP000701801">
    <property type="component" value="Unassembled WGS sequence"/>
</dbReference>
<protein>
    <recommendedName>
        <fullName evidence="7">NACHT domain-containing protein</fullName>
    </recommendedName>
</protein>
<evidence type="ECO:0008006" key="7">
    <source>
        <dbReference type="Google" id="ProtNLM"/>
    </source>
</evidence>
<dbReference type="SUPFAM" id="SSF53474">
    <property type="entry name" value="alpha/beta-Hydrolases"/>
    <property type="match status" value="1"/>
</dbReference>
<comment type="caution">
    <text evidence="5">The sequence shown here is derived from an EMBL/GenBank/DDBJ whole genome shotgun (WGS) entry which is preliminary data.</text>
</comment>
<feature type="compositionally biased region" description="Low complexity" evidence="2">
    <location>
        <begin position="990"/>
        <end position="1002"/>
    </location>
</feature>
<gene>
    <name evidence="5" type="ORF">HYALB_00007717</name>
</gene>
<dbReference type="InterPro" id="IPR036770">
    <property type="entry name" value="Ankyrin_rpt-contain_sf"/>
</dbReference>
<dbReference type="SUPFAM" id="SSF52540">
    <property type="entry name" value="P-loop containing nucleoside triphosphate hydrolases"/>
    <property type="match status" value="1"/>
</dbReference>
<sequence length="1094" mass="124932">MGTQLLYSAEDVASIVADIVFVHGLRGDPIATWSDGKVCWPRDFLRDDVPNTRIMTWGYDSNIASVTEFSSANSIFGHAENLLFDVARRRRTASEKTRPVIFVGHSFGGLVIKEALIRSSEYLNNQQDMGLGSIFKYTSGVIFLGTPHRGSEKTGLGQIVATIAAVALRQPNDKLLKNLEKESDVLERQRRSFASISKNLPIVCLWEEKPMAIGIIVTEWSATIDGFKVRMNSIPANHSEMCKYKDANTIGYQRTSGYIMNLVDISVARISSVNRQLKDEEAKCSQMAVRSVLRTLQFRAMDDRHDQIEEAHKQTFEWVFRNDSFVEWLEHGNGVFWINGKAGAGKSTLMKFLFNDPRTRRHLEVESSQDPLVLAGFFFHDRGTTLQKSQTGLLKSILHQIIGHTRELAAVTCGERYSSVYSFYRKNPDKLVYEDITKEPMQHEWSRAELLRTFKKILQQNAFPVRLYLLVDGLDEYEGDKDELVDLLQNVVSSLGRNSRLKLCLSSRPWNIFQDAFGDGLNFRLQDLTYRDISLYVSGSLSSRARVRELEVLDGNSTSELFDEIVHKADGVFLWVKLVVKSLINGLRNYDSIADLRLRLEAFPKDLEPLYERMIGEIDEMYVKEAVQLFYIMQTTRKSPRTLSLWRTSEGHQTKVVDDKPEYLTAEDQVARCMEVDGRLRSRCAGLLEIKFTGIYSYEETLQYGSLQAETKLPQSRFALVESTVQYLHQSVKDYFKKPEIVSLLRRLCPDLQFEPHEWLQRAYLREIRDCLGHPFQTFISKREKEPGVVWGPLDEYMHHTRALELKYGIPQTRQLNRVDTMLQRERMSGVMLKTDGDPPHWSTWSGGRVENYPVNVPVEWKTSLLTFAILSGLEKSVERTISRPGFMINQHPGRPLLHYAIKAQPGYSSVPDSFKMTQLLLKYGADPTIHFNEASGSSALHIVTKELQGPLTWEDKECFLVIKELMVRGNTFRRPPLMLLPPTPKSHSRASSQESSQSAKRTTASRFNKNTTHESSTLEIHGPNDATGDESEMLTFAWQNNKLYAEPEEEESHEHPKISHTSETWNGGVRPSLQQADRTSTEEKSGSCFCCFR</sequence>
<dbReference type="Pfam" id="PF25053">
    <property type="entry name" value="DUF7791"/>
    <property type="match status" value="1"/>
</dbReference>
<keyword evidence="6" id="KW-1185">Reference proteome</keyword>
<feature type="domain" description="Nephrocystin 3-like N-terminal" evidence="3">
    <location>
        <begin position="315"/>
        <end position="508"/>
    </location>
</feature>
<feature type="region of interest" description="Disordered" evidence="2">
    <location>
        <begin position="1047"/>
        <end position="1087"/>
    </location>
</feature>
<dbReference type="InterPro" id="IPR056884">
    <property type="entry name" value="NPHP3-like_N"/>
</dbReference>
<feature type="domain" description="DUF7791" evidence="4">
    <location>
        <begin position="618"/>
        <end position="769"/>
    </location>
</feature>
<feature type="compositionally biased region" description="Polar residues" evidence="2">
    <location>
        <begin position="1003"/>
        <end position="1019"/>
    </location>
</feature>
<dbReference type="InterPro" id="IPR027417">
    <property type="entry name" value="P-loop_NTPase"/>
</dbReference>
<feature type="region of interest" description="Disordered" evidence="2">
    <location>
        <begin position="975"/>
        <end position="1030"/>
    </location>
</feature>
<evidence type="ECO:0000256" key="1">
    <source>
        <dbReference type="ARBA" id="ARBA00022737"/>
    </source>
</evidence>
<dbReference type="AlphaFoldDB" id="A0A9N9LHF3"/>
<evidence type="ECO:0000313" key="6">
    <source>
        <dbReference type="Proteomes" id="UP000701801"/>
    </source>
</evidence>
<dbReference type="Pfam" id="PF24883">
    <property type="entry name" value="NPHP3_N"/>
    <property type="match status" value="1"/>
</dbReference>
<proteinExistence type="predicted"/>
<evidence type="ECO:0000256" key="2">
    <source>
        <dbReference type="SAM" id="MobiDB-lite"/>
    </source>
</evidence>
<evidence type="ECO:0000259" key="4">
    <source>
        <dbReference type="Pfam" id="PF25053"/>
    </source>
</evidence>
<dbReference type="PANTHER" id="PTHR10039:SF5">
    <property type="entry name" value="NACHT DOMAIN-CONTAINING PROTEIN"/>
    <property type="match status" value="1"/>
</dbReference>
<dbReference type="EMBL" id="CAJVRM010000056">
    <property type="protein sequence ID" value="CAG8972792.1"/>
    <property type="molecule type" value="Genomic_DNA"/>
</dbReference>
<name>A0A9N9LHF3_9HELO</name>
<evidence type="ECO:0000259" key="3">
    <source>
        <dbReference type="Pfam" id="PF24883"/>
    </source>
</evidence>
<organism evidence="5 6">
    <name type="scientific">Hymenoscyphus albidus</name>
    <dbReference type="NCBI Taxonomy" id="595503"/>
    <lineage>
        <taxon>Eukaryota</taxon>
        <taxon>Fungi</taxon>
        <taxon>Dikarya</taxon>
        <taxon>Ascomycota</taxon>
        <taxon>Pezizomycotina</taxon>
        <taxon>Leotiomycetes</taxon>
        <taxon>Helotiales</taxon>
        <taxon>Helotiaceae</taxon>
        <taxon>Hymenoscyphus</taxon>
    </lineage>
</organism>
<dbReference type="InterPro" id="IPR029058">
    <property type="entry name" value="AB_hydrolase_fold"/>
</dbReference>
<evidence type="ECO:0000313" key="5">
    <source>
        <dbReference type="EMBL" id="CAG8972792.1"/>
    </source>
</evidence>
<dbReference type="Gene3D" id="3.40.50.300">
    <property type="entry name" value="P-loop containing nucleotide triphosphate hydrolases"/>
    <property type="match status" value="1"/>
</dbReference>
<dbReference type="Gene3D" id="1.25.40.20">
    <property type="entry name" value="Ankyrin repeat-containing domain"/>
    <property type="match status" value="1"/>
</dbReference>
<dbReference type="PANTHER" id="PTHR10039">
    <property type="entry name" value="AMELOGENIN"/>
    <property type="match status" value="1"/>
</dbReference>
<dbReference type="InterPro" id="IPR056693">
    <property type="entry name" value="DUF7791"/>
</dbReference>
<dbReference type="Gene3D" id="3.40.50.1820">
    <property type="entry name" value="alpha/beta hydrolase"/>
    <property type="match status" value="1"/>
</dbReference>
<keyword evidence="1" id="KW-0677">Repeat</keyword>
<dbReference type="OrthoDB" id="443402at2759"/>